<dbReference type="PANTHER" id="PTHR24113">
    <property type="entry name" value="RAN GTPASE-ACTIVATING PROTEIN 1"/>
    <property type="match status" value="1"/>
</dbReference>
<dbReference type="GO" id="GO:0048471">
    <property type="term" value="C:perinuclear region of cytoplasm"/>
    <property type="evidence" value="ECO:0007669"/>
    <property type="project" value="TreeGrafter"/>
</dbReference>
<dbReference type="Gene3D" id="3.80.10.10">
    <property type="entry name" value="Ribonuclease Inhibitor"/>
    <property type="match status" value="4"/>
</dbReference>
<organism evidence="4 5">
    <name type="scientific">Laodelphax striatellus</name>
    <name type="common">Small brown planthopper</name>
    <name type="synonym">Delphax striatella</name>
    <dbReference type="NCBI Taxonomy" id="195883"/>
    <lineage>
        <taxon>Eukaryota</taxon>
        <taxon>Metazoa</taxon>
        <taxon>Ecdysozoa</taxon>
        <taxon>Arthropoda</taxon>
        <taxon>Hexapoda</taxon>
        <taxon>Insecta</taxon>
        <taxon>Pterygota</taxon>
        <taxon>Neoptera</taxon>
        <taxon>Paraneoptera</taxon>
        <taxon>Hemiptera</taxon>
        <taxon>Auchenorrhyncha</taxon>
        <taxon>Fulgoroidea</taxon>
        <taxon>Delphacidae</taxon>
        <taxon>Criomorphinae</taxon>
        <taxon>Laodelphax</taxon>
    </lineage>
</organism>
<accession>A0A482WTY0</accession>
<evidence type="ECO:0000256" key="2">
    <source>
        <dbReference type="ARBA" id="ARBA00022614"/>
    </source>
</evidence>
<dbReference type="EMBL" id="QKKF02025464">
    <property type="protein sequence ID" value="RZF36954.1"/>
    <property type="molecule type" value="Genomic_DNA"/>
</dbReference>
<dbReference type="AlphaFoldDB" id="A0A482WTY0"/>
<dbReference type="PANTHER" id="PTHR24113:SF12">
    <property type="entry name" value="RAN GTPASE-ACTIVATING PROTEIN 1"/>
    <property type="match status" value="1"/>
</dbReference>
<keyword evidence="2" id="KW-0433">Leucine-rich repeat</keyword>
<reference evidence="4 5" key="1">
    <citation type="journal article" date="2017" name="Gigascience">
        <title>Genome sequence of the small brown planthopper, Laodelphax striatellus.</title>
        <authorList>
            <person name="Zhu J."/>
            <person name="Jiang F."/>
            <person name="Wang X."/>
            <person name="Yang P."/>
            <person name="Bao Y."/>
            <person name="Zhao W."/>
            <person name="Wang W."/>
            <person name="Lu H."/>
            <person name="Wang Q."/>
            <person name="Cui N."/>
            <person name="Li J."/>
            <person name="Chen X."/>
            <person name="Luo L."/>
            <person name="Yu J."/>
            <person name="Kang L."/>
            <person name="Cui F."/>
        </authorList>
    </citation>
    <scope>NUCLEOTIDE SEQUENCE [LARGE SCALE GENOMIC DNA]</scope>
    <source>
        <strain evidence="4">Lst14</strain>
    </source>
</reference>
<dbReference type="SMART" id="SM00368">
    <property type="entry name" value="LRR_RI"/>
    <property type="match status" value="12"/>
</dbReference>
<dbReference type="InParanoid" id="A0A482WTY0"/>
<evidence type="ECO:0000313" key="4">
    <source>
        <dbReference type="EMBL" id="RZF36954.1"/>
    </source>
</evidence>
<dbReference type="GO" id="GO:0006913">
    <property type="term" value="P:nucleocytoplasmic transport"/>
    <property type="evidence" value="ECO:0007669"/>
    <property type="project" value="TreeGrafter"/>
</dbReference>
<protein>
    <submittedName>
        <fullName evidence="4">Uncharacterized protein</fullName>
    </submittedName>
</protein>
<keyword evidence="3" id="KW-0677">Repeat</keyword>
<dbReference type="OrthoDB" id="7563424at2759"/>
<keyword evidence="1" id="KW-0343">GTPase activation</keyword>
<dbReference type="InterPro" id="IPR001611">
    <property type="entry name" value="Leu-rich_rpt"/>
</dbReference>
<proteinExistence type="predicted"/>
<name>A0A482WTY0_LAOST</name>
<dbReference type="STRING" id="195883.A0A482WTY0"/>
<dbReference type="InterPro" id="IPR027038">
    <property type="entry name" value="RanGap"/>
</dbReference>
<comment type="caution">
    <text evidence="4">The sequence shown here is derived from an EMBL/GenBank/DDBJ whole genome shotgun (WGS) entry which is preliminary data.</text>
</comment>
<dbReference type="InterPro" id="IPR032675">
    <property type="entry name" value="LRR_dom_sf"/>
</dbReference>
<gene>
    <name evidence="4" type="ORF">LSTR_LSTR004642</name>
</gene>
<evidence type="ECO:0000256" key="3">
    <source>
        <dbReference type="ARBA" id="ARBA00022737"/>
    </source>
</evidence>
<evidence type="ECO:0000313" key="5">
    <source>
        <dbReference type="Proteomes" id="UP000291343"/>
    </source>
</evidence>
<dbReference type="GO" id="GO:0005634">
    <property type="term" value="C:nucleus"/>
    <property type="evidence" value="ECO:0007669"/>
    <property type="project" value="TreeGrafter"/>
</dbReference>
<dbReference type="GO" id="GO:0005829">
    <property type="term" value="C:cytosol"/>
    <property type="evidence" value="ECO:0007669"/>
    <property type="project" value="TreeGrafter"/>
</dbReference>
<dbReference type="Pfam" id="PF13516">
    <property type="entry name" value="LRR_6"/>
    <property type="match status" value="6"/>
</dbReference>
<keyword evidence="5" id="KW-1185">Reference proteome</keyword>
<evidence type="ECO:0000256" key="1">
    <source>
        <dbReference type="ARBA" id="ARBA00022468"/>
    </source>
</evidence>
<dbReference type="SUPFAM" id="SSF52047">
    <property type="entry name" value="RNI-like"/>
    <property type="match status" value="3"/>
</dbReference>
<dbReference type="Proteomes" id="UP000291343">
    <property type="component" value="Unassembled WGS sequence"/>
</dbReference>
<dbReference type="GO" id="GO:0031267">
    <property type="term" value="F:small GTPase binding"/>
    <property type="evidence" value="ECO:0007669"/>
    <property type="project" value="TreeGrafter"/>
</dbReference>
<sequence length="1236" mass="140181">MIECIASHEAIMDALMQHDGLPPPTDVTCVIYDIDDKSIGEYRQIAESLRDTYDTNSHHASCKSSDKSTQLEIIRQGTSDLFEDSPEFSKVQEINAIHPEIALIESVMDCVLDTVQSTSNQDLSDIFHFGLKTLAEALKDTHINTLFLRNNVITWDLLFDFTKHLQESEIVTLDLPRISEAMIKKYVAISKRNSEIFICEYDEEMISDNLRSKNVHKHHLAELLEKTHVNALYLDDQSVQLNGLINAKIESLGLKKCESLKTRLNWLQTTLRDSQISSIDLSECDLDCKSLEIIAPFFEGTKITTLNLSSNEIGVSGLNLLGNVLKNTPITTIDLRRNNLNCESIKVLASFLKDTKIMFLDLRNNEVGIEGLDCLAQNLKHTQITSIGLDVNCESLSMFAPHLQDTNVTSLLLNDCNLGNEGLVCLEDVLKLTKITSIELSSSSLNNCERLQMFSTFLTSENITSLNLRGSCLGVAGMKCLVNILKNSPITSIDLGENKLNYESLKVFLSSLIDTNVTALYLSGNHLGYDGIEFLVSVLRKTQITILDLNKCNLECNALMNLVMCLHETKIATLDLSGNSICCNIFYLAFVLKKTQITSLGLSDYGYDDYNPIHLLRNLKRYGTTMKINLQNLCILSLCYLGRVLSNSKITCLHLRGNRIEMDGLKLFSQGLVGSQITELDLSKNKIDDCGVFFLSQVLRYTRICSLNLAENNISCEGLKYLAQGLEGSQIEKLNLSYNSIKNDGFEYLTRSLAGPQTVEVDLRGNLIGSKAASRICKRAAKSIVLVTMADNFIMNSYVLFCYFNIFKYRNCFIEVALPAIDTETEREYFNESYKKSGITKLILTNDYVPDVGSASDGINITEIEIIGDLECDDSITPLLKNNNLIKLRKNWKNTEVEIESMSTLKMNALHLQIESYRDLLVGDLKSVLTHGNIVYLDLSYNKLGHWGFAYLVEVLKDSKIISLNLSNNYIEANSVKLLAQVLPDTKITHIDLHSNNIGYYGFTYLMNVVDTTSICWLSLGENNIEEDLEKSINLSPCIVSRKDTPFEFQLRFFFKELVTFDKSSEQFEFIIPGEDSVMTISHYAILVKYLTENSLYRIHIYDIFYMNSGCHDINVLDKINIFVKEISQRFFLFFGNNLIDLTKKFGYDSILDLVKECDNLNLDHFVEFLLLHRVFYYVDNEQNILHPFIYKMLLKHNMPLYNEDMEPNKKNEIISYFKENKIDGHMEIIDLLSSD</sequence>
<dbReference type="GO" id="GO:0005096">
    <property type="term" value="F:GTPase activator activity"/>
    <property type="evidence" value="ECO:0007669"/>
    <property type="project" value="UniProtKB-KW"/>
</dbReference>